<dbReference type="RefSeq" id="WP_193179870.1">
    <property type="nucleotide sequence ID" value="NZ_JACVXA010000008.1"/>
</dbReference>
<dbReference type="Proteomes" id="UP000609121">
    <property type="component" value="Unassembled WGS sequence"/>
</dbReference>
<dbReference type="InterPro" id="IPR023346">
    <property type="entry name" value="Lysozyme-like_dom_sf"/>
</dbReference>
<name>A0A8J6Z7P5_9RHOB</name>
<dbReference type="SUPFAM" id="SSF53955">
    <property type="entry name" value="Lysozyme-like"/>
    <property type="match status" value="1"/>
</dbReference>
<feature type="region of interest" description="Disordered" evidence="1">
    <location>
        <begin position="174"/>
        <end position="208"/>
    </location>
</feature>
<protein>
    <recommendedName>
        <fullName evidence="4">Transglycosylase SLT domain-containing protein</fullName>
    </recommendedName>
</protein>
<proteinExistence type="predicted"/>
<evidence type="ECO:0000256" key="1">
    <source>
        <dbReference type="SAM" id="MobiDB-lite"/>
    </source>
</evidence>
<sequence length="1564" mass="172950">MEEYRDLLNFIYRAENGGRVNYDVVYGGIRAEHRPPKPITGMSVRELLAWQEKVNPHYNSEAAGALQLMPATLRSLLRDGTAKLDDTFSPETQDRYAVALMRRRGLDKWQGGRMSTEEFGNSLAKEWASLPVLAPTFRGNRRIERGQAYYGGVGANHSRALVGVEDFEALLSGRPRARKSTSGGPDAPAVPGRTPGVQDPPPPSQSWGEAFEAAYRTERPDAAPVDVWDKPDVDLTPPGELLPPQELPDVDYSTRTGKGGGPVAPLSAGQVFVESATDSAIVRSAQMQWLARQHEFDPDFDVAAAIGSDGMAGFARYLSKAQNAEHYEALKKQIRREEIRTRRADQYDGWMVPLAGGIFNPDNIPAMLVPGGLALRGGGAALRGAGVAAASSFALDAPMEAVRAENDPLSSRLESQLNVGLSMAISAGIGGYLNRNGRRATARQVNLEWRDYAGSHPQAERLGLDVEDAPALPGPAQARLSAPQDAEGAAAYDRIGETRREMHRSEANFSTDKPEDGQAMLTRRGRMLARMVDGPFKRLNMTSMTRAVKGMADDLANDGGMARADGTPNGPSVWMRSRVWHGEVDGIYRRETEIFERYLGFEKNPEVAGIHLNKSFRRKRASGEEALSIEDFRRRASRALITGQQDEIPEVNEMAGHLRDSWKRYERDGVDAGVLSTRASIQARMDKIRDRIERLDKKEAEGKELSEKQRQDRAVFRNRLRQFDARREAEDVPEDYFTRVWRPAAIRDNREAFLKYVLIPHLEKNPESWTWVPSKDHLHRELNALMARNPTQAQIDAMHDRIKQAPDEGGWQKFTYSQEEGAVRARAEEIVETLLGDTDNDLAHLGALTEEARPSFGRMRQLNMPNAHLLKEHNGIADFIETDYMHVAKAYADRMGPAIEMARRYGAPNEGISAAEGFHAALSRAQRDEFRAFLRAEKGDAPLSRTEAMDLIEYLRGQRPAWVQLHTAMGRMQKEAKQAIRDAGLDWTDFAHMLYTDPAQAGSFRAGNAADPVSVIGVDPFGATPIETFNHEFIHALKAAGKFSTGEWNAMVDLGRRLSPLFDLSRYTSADADEEAVANLFPMWAALGGDQRAISLMEEAAGVKPAFSTLLGSGDAGMALQALKAFRPLGTALRTEARFNTHWAPMERDILHLRDRVQNRVIRNPDRWDNRAATFLRNYANLAFMGQSALPAVQDLGTLVMRHGLGRTFQHAFGKLDDELAQVVKAGGEEMRKAGGILDVIEGVALSKFSDPGMDASGLTAPERWSRVLSNRYFAWNGLASLTARVKEIDAGMRVTDTLDRIHRVAGGFGTEADLRELGRYGITPDDAKRIATEPAARQEGGHWLANTDAWKDRENVMKFRALIRQGSENAVLMATAADKPIIADGTVYLRRGPRIDPLARKAGLEVSGDYWQVQSGLLTLPFSFWSFAFAAHTKILSHAVDDPTARNMAGVASLVGLGYMVASFRDGDSWDRREPEEKLFRAINQSGVLGVLPQVLAIGEQPTGYDMAMRAAGAGPDAASNLVHGIGTGDMMETSWGLPFRNHLLIKDWVDQMVDRNERGIMP</sequence>
<reference evidence="2" key="1">
    <citation type="submission" date="2020-09" db="EMBL/GenBank/DDBJ databases">
        <title>A novel bacterium of genus Mangrovicoccus, isolated from South China Sea.</title>
        <authorList>
            <person name="Huang H."/>
            <person name="Mo K."/>
            <person name="Hu Y."/>
        </authorList>
    </citation>
    <scope>NUCLEOTIDE SEQUENCE</scope>
    <source>
        <strain evidence="2">HB182678</strain>
    </source>
</reference>
<dbReference type="Gene3D" id="1.10.530.10">
    <property type="match status" value="1"/>
</dbReference>
<accession>A0A8J6Z7P5</accession>
<evidence type="ECO:0000313" key="2">
    <source>
        <dbReference type="EMBL" id="MBE3637361.1"/>
    </source>
</evidence>
<dbReference type="EMBL" id="JACVXA010000008">
    <property type="protein sequence ID" value="MBE3637361.1"/>
    <property type="molecule type" value="Genomic_DNA"/>
</dbReference>
<organism evidence="2 3">
    <name type="scientific">Mangrovicoccus algicola</name>
    <dbReference type="NCBI Taxonomy" id="2771008"/>
    <lineage>
        <taxon>Bacteria</taxon>
        <taxon>Pseudomonadati</taxon>
        <taxon>Pseudomonadota</taxon>
        <taxon>Alphaproteobacteria</taxon>
        <taxon>Rhodobacterales</taxon>
        <taxon>Paracoccaceae</taxon>
        <taxon>Mangrovicoccus</taxon>
    </lineage>
</organism>
<evidence type="ECO:0000313" key="3">
    <source>
        <dbReference type="Proteomes" id="UP000609121"/>
    </source>
</evidence>
<gene>
    <name evidence="2" type="ORF">ICN82_03985</name>
</gene>
<evidence type="ECO:0008006" key="4">
    <source>
        <dbReference type="Google" id="ProtNLM"/>
    </source>
</evidence>
<keyword evidence="3" id="KW-1185">Reference proteome</keyword>
<comment type="caution">
    <text evidence="2">The sequence shown here is derived from an EMBL/GenBank/DDBJ whole genome shotgun (WGS) entry which is preliminary data.</text>
</comment>